<gene>
    <name evidence="1" type="ORF">SDC9_123244</name>
</gene>
<dbReference type="AlphaFoldDB" id="A0A645CH22"/>
<dbReference type="EMBL" id="VSSQ01027156">
    <property type="protein sequence ID" value="MPM76247.1"/>
    <property type="molecule type" value="Genomic_DNA"/>
</dbReference>
<name>A0A645CH22_9ZZZZ</name>
<reference evidence="1" key="1">
    <citation type="submission" date="2019-08" db="EMBL/GenBank/DDBJ databases">
        <authorList>
            <person name="Kucharzyk K."/>
            <person name="Murdoch R.W."/>
            <person name="Higgins S."/>
            <person name="Loffler F."/>
        </authorList>
    </citation>
    <scope>NUCLEOTIDE SEQUENCE</scope>
</reference>
<evidence type="ECO:0000313" key="1">
    <source>
        <dbReference type="EMBL" id="MPM76247.1"/>
    </source>
</evidence>
<protein>
    <submittedName>
        <fullName evidence="1">Uncharacterized protein</fullName>
    </submittedName>
</protein>
<proteinExistence type="predicted"/>
<comment type="caution">
    <text evidence="1">The sequence shown here is derived from an EMBL/GenBank/DDBJ whole genome shotgun (WGS) entry which is preliminary data.</text>
</comment>
<sequence length="402" mass="45830">MDYIRDEHGVPKESYEMMKGRIDYDYQKLRDDYREGLGSVPQLYVLMHANTGSFGNNDRVSAINEKWIKELFSMNFNREGYALNDRKSSIYDLTRMQPQAYWYPNHLLMRIKYDINEDIVFNRGDEARYVLWNIAEGAAEFQPEKIILTSLPEKRGQMYLKNSEEFKNINLSVLLTGNKLGSQKIYLRADPQLNRFISVSITNNVLYVSENNGSGAKDLLALNLDRFDGKERLSVAEDKQKAEVRELEAFAKYADSPEMAKQYFAQGKEKESGTAATIEQGEKEYIPNISVHEKGKRLVHIELKDNNLQVSIGGQEAFSGTVTDLAAGSVALESAWGGYGWSQRNLADDVYDGVFESLVIKEIADAGQGKTLYSDKLGGFEAFRHQIKKTWDSVVNWFIVHL</sequence>
<accession>A0A645CH22</accession>
<organism evidence="1">
    <name type="scientific">bioreactor metagenome</name>
    <dbReference type="NCBI Taxonomy" id="1076179"/>
    <lineage>
        <taxon>unclassified sequences</taxon>
        <taxon>metagenomes</taxon>
        <taxon>ecological metagenomes</taxon>
    </lineage>
</organism>